<protein>
    <recommendedName>
        <fullName evidence="1">KAP NTPase domain-containing protein</fullName>
    </recommendedName>
</protein>
<evidence type="ECO:0000313" key="2">
    <source>
        <dbReference type="EMBL" id="QWF70090.1"/>
    </source>
</evidence>
<dbReference type="Pfam" id="PF07693">
    <property type="entry name" value="KAP_NTPase"/>
    <property type="match status" value="1"/>
</dbReference>
<dbReference type="EMBL" id="CP073754">
    <property type="protein sequence ID" value="QWF70090.1"/>
    <property type="molecule type" value="Genomic_DNA"/>
</dbReference>
<feature type="domain" description="KAP NTPase" evidence="1">
    <location>
        <begin position="9"/>
        <end position="42"/>
    </location>
</feature>
<organism evidence="2 3">
    <name type="scientific">Methylomonas paludis</name>
    <dbReference type="NCBI Taxonomy" id="1173101"/>
    <lineage>
        <taxon>Bacteria</taxon>
        <taxon>Pseudomonadati</taxon>
        <taxon>Pseudomonadota</taxon>
        <taxon>Gammaproteobacteria</taxon>
        <taxon>Methylococcales</taxon>
        <taxon>Methylococcaceae</taxon>
        <taxon>Methylomonas</taxon>
    </lineage>
</organism>
<reference evidence="2" key="1">
    <citation type="submission" date="2021-04" db="EMBL/GenBank/DDBJ databases">
        <title>Draft genome sequence data of methanotrophic Methylovulum sp. strain S1L and Methylomonas sp. strain S2AM isolated from boreal lake water columns.</title>
        <authorList>
            <person name="Rissanen A.J."/>
            <person name="Mangayil R."/>
            <person name="Svenning M.M."/>
            <person name="Khanongnuch R."/>
        </authorList>
    </citation>
    <scope>NUCLEOTIDE SEQUENCE</scope>
    <source>
        <strain evidence="2">S2AM</strain>
    </source>
</reference>
<proteinExistence type="predicted"/>
<gene>
    <name evidence="2" type="ORF">KEF85_12115</name>
</gene>
<dbReference type="RefSeq" id="WP_215580917.1">
    <property type="nucleotide sequence ID" value="NZ_CP073754.1"/>
</dbReference>
<evidence type="ECO:0000259" key="1">
    <source>
        <dbReference type="Pfam" id="PF07693"/>
    </source>
</evidence>
<dbReference type="Proteomes" id="UP000676649">
    <property type="component" value="Chromosome"/>
</dbReference>
<dbReference type="InterPro" id="IPR027417">
    <property type="entry name" value="P-loop_NTPase"/>
</dbReference>
<name>A0A975MLM7_9GAMM</name>
<dbReference type="InterPro" id="IPR011646">
    <property type="entry name" value="KAP_P-loop"/>
</dbReference>
<accession>A0A975MLM7</accession>
<dbReference type="KEGG" id="mpad:KEF85_12115"/>
<dbReference type="SUPFAM" id="SSF52540">
    <property type="entry name" value="P-loop containing nucleoside triphosphate hydrolases"/>
    <property type="match status" value="1"/>
</dbReference>
<sequence>MSLKSTKEQLIQLLADKDNKVIALSGKWGTGKSHMWDEVKKSSADVDVQNALYASLFGLSTIEQIKIKLLQSAVPSMKANPHLWKSATEVYKTGVKALEGVHKSLGALNDIGLIFAPAMLNNKIIVLDDLERKHERLNIDEVLGFIDEFTQQHDSRFVLILNSDKLDQRKIWDTFREKVIDEELRLNTSTEEAFKIAVGLSPSKYEATIQCSVELCKLTNIRVIQKIIKAINRILGNREDLSEAVLYRVIPSTVLLAAIHYKGIDDGPDFDFVLSQGSDRDWSVLHDKKVEETEESKRKSKWKLLTTELGIRGCDDFELVVIEYLESGLFDVSMVTAIVDRYIAEEDALEARNACNKFLERLAWDYRMNEAQLLEEAALVVAKAHLLDPYMVSSLHENITEIPGGQQIADAAVAGWIEAFRARNLEEAELNNFFNRKIHHLIESEFNNINNKAQVKTTILDACFYVAKNSAWGARQELAFKSATIQDIESIILNSGISDLKFFMFKMLDMCIHRKTYESYLNPCSFFL</sequence>
<keyword evidence="3" id="KW-1185">Reference proteome</keyword>
<dbReference type="Gene3D" id="3.40.50.300">
    <property type="entry name" value="P-loop containing nucleotide triphosphate hydrolases"/>
    <property type="match status" value="1"/>
</dbReference>
<dbReference type="AlphaFoldDB" id="A0A975MLM7"/>
<evidence type="ECO:0000313" key="3">
    <source>
        <dbReference type="Proteomes" id="UP000676649"/>
    </source>
</evidence>